<keyword evidence="2" id="KW-0472">Membrane</keyword>
<proteinExistence type="predicted"/>
<feature type="compositionally biased region" description="Acidic residues" evidence="1">
    <location>
        <begin position="234"/>
        <end position="243"/>
    </location>
</feature>
<keyword evidence="2" id="KW-0812">Transmembrane</keyword>
<dbReference type="AlphaFoldDB" id="A0A1U7UT01"/>
<dbReference type="RefSeq" id="XP_008068986.1">
    <property type="nucleotide sequence ID" value="XM_008070795.1"/>
</dbReference>
<dbReference type="PANTHER" id="PTHR12174:SF38">
    <property type="entry name" value="SIGNAL PEPTIDE PEPTIDASE-LIKE 2C"/>
    <property type="match status" value="1"/>
</dbReference>
<dbReference type="OrthoDB" id="29661at2759"/>
<dbReference type="GO" id="GO:0033619">
    <property type="term" value="P:membrane protein proteolysis"/>
    <property type="evidence" value="ECO:0007669"/>
    <property type="project" value="TreeGrafter"/>
</dbReference>
<reference evidence="5" key="1">
    <citation type="submission" date="2025-08" db="UniProtKB">
        <authorList>
            <consortium name="RefSeq"/>
        </authorList>
    </citation>
    <scope>IDENTIFICATION</scope>
</reference>
<dbReference type="GO" id="GO:0098554">
    <property type="term" value="C:cytoplasmic side of endoplasmic reticulum membrane"/>
    <property type="evidence" value="ECO:0007669"/>
    <property type="project" value="TreeGrafter"/>
</dbReference>
<protein>
    <submittedName>
        <fullName evidence="5">Signal peptide peptidase-like 2C</fullName>
    </submittedName>
</protein>
<evidence type="ECO:0000313" key="5">
    <source>
        <dbReference type="RefSeq" id="XP_008068986.1"/>
    </source>
</evidence>
<feature type="chain" id="PRO_5010558321" evidence="3">
    <location>
        <begin position="23"/>
        <end position="362"/>
    </location>
</feature>
<feature type="region of interest" description="Disordered" evidence="1">
    <location>
        <begin position="215"/>
        <end position="243"/>
    </location>
</feature>
<dbReference type="InterPro" id="IPR007369">
    <property type="entry name" value="Peptidase_A22B_SPP"/>
</dbReference>
<feature type="non-terminal residue" evidence="5">
    <location>
        <position position="362"/>
    </location>
</feature>
<dbReference type="GO" id="GO:0030660">
    <property type="term" value="C:Golgi-associated vesicle membrane"/>
    <property type="evidence" value="ECO:0007669"/>
    <property type="project" value="TreeGrafter"/>
</dbReference>
<gene>
    <name evidence="5" type="primary">SPPL2C</name>
</gene>
<dbReference type="PANTHER" id="PTHR12174">
    <property type="entry name" value="SIGNAL PEPTIDE PEPTIDASE"/>
    <property type="match status" value="1"/>
</dbReference>
<dbReference type="CTD" id="162540"/>
<feature type="transmembrane region" description="Helical" evidence="2">
    <location>
        <begin position="275"/>
        <end position="301"/>
    </location>
</feature>
<evidence type="ECO:0000256" key="2">
    <source>
        <dbReference type="SAM" id="Phobius"/>
    </source>
</evidence>
<keyword evidence="4" id="KW-1185">Reference proteome</keyword>
<feature type="transmembrane region" description="Helical" evidence="2">
    <location>
        <begin position="185"/>
        <end position="207"/>
    </location>
</feature>
<feature type="signal peptide" evidence="3">
    <location>
        <begin position="1"/>
        <end position="22"/>
    </location>
</feature>
<dbReference type="Proteomes" id="UP000189704">
    <property type="component" value="Unplaced"/>
</dbReference>
<evidence type="ECO:0000256" key="1">
    <source>
        <dbReference type="SAM" id="MobiDB-lite"/>
    </source>
</evidence>
<evidence type="ECO:0000313" key="4">
    <source>
        <dbReference type="Proteomes" id="UP000189704"/>
    </source>
</evidence>
<organism evidence="4 5">
    <name type="scientific">Carlito syrichta</name>
    <name type="common">Philippine tarsier</name>
    <name type="synonym">Tarsius syrichta</name>
    <dbReference type="NCBI Taxonomy" id="1868482"/>
    <lineage>
        <taxon>Eukaryota</taxon>
        <taxon>Metazoa</taxon>
        <taxon>Chordata</taxon>
        <taxon>Craniata</taxon>
        <taxon>Vertebrata</taxon>
        <taxon>Euteleostomi</taxon>
        <taxon>Mammalia</taxon>
        <taxon>Eutheria</taxon>
        <taxon>Euarchontoglires</taxon>
        <taxon>Primates</taxon>
        <taxon>Haplorrhini</taxon>
        <taxon>Tarsiiformes</taxon>
        <taxon>Tarsiidae</taxon>
        <taxon>Carlito</taxon>
    </lineage>
</organism>
<keyword evidence="3" id="KW-0732">Signal</keyword>
<dbReference type="KEGG" id="csyr:103273372"/>
<dbReference type="GO" id="GO:0098553">
    <property type="term" value="C:lumenal side of endoplasmic reticulum membrane"/>
    <property type="evidence" value="ECO:0007669"/>
    <property type="project" value="TreeGrafter"/>
</dbReference>
<dbReference type="GeneID" id="103273372"/>
<name>A0A1U7UT01_CARSF</name>
<feature type="transmembrane region" description="Helical" evidence="2">
    <location>
        <begin position="249"/>
        <end position="269"/>
    </location>
</feature>
<evidence type="ECO:0000256" key="3">
    <source>
        <dbReference type="SAM" id="SignalP"/>
    </source>
</evidence>
<sequence>MGSLALFLPAGFLLLLLAGTEAWGHHGVVHVVSGNWSRDYCVLLGPDDVTLPRDLRHAPLLPLHDGTSASWCPGKGSSHQAGPGAPSQRPLRRTMAMATQSSCSLRAQGQLAQGWGAHGLLIVGHASDQPCSDASPATQHPRGSPSGLHIPVAMLRHADLQDILRHTRGLIRVAMYAPPEPTMDYNLLVLFILAVGTVAAGGYWAGLSEARQLQRPRARGGGGAPGGLQQPEAEAQEGEGEDEDTPVDFMLAMVSAVITLSCVTALLYFSNDCFVYATVGLFGLGAGVAGVGLYSCLAPLVRRPPPWPRPRPLHRRSSLMQWPPWLLAGLCTLVALLWVACCHEESWAGLRQDGLGLACFLL</sequence>
<feature type="transmembrane region" description="Helical" evidence="2">
    <location>
        <begin position="322"/>
        <end position="340"/>
    </location>
</feature>
<keyword evidence="2" id="KW-1133">Transmembrane helix</keyword>
<dbReference type="GO" id="GO:0042500">
    <property type="term" value="F:aspartic endopeptidase activity, intramembrane cleaving"/>
    <property type="evidence" value="ECO:0007669"/>
    <property type="project" value="InterPro"/>
</dbReference>
<dbReference type="GO" id="GO:0005765">
    <property type="term" value="C:lysosomal membrane"/>
    <property type="evidence" value="ECO:0007669"/>
    <property type="project" value="TreeGrafter"/>
</dbReference>
<accession>A0A1U7UT01</accession>